<keyword evidence="1" id="KW-0812">Transmembrane</keyword>
<evidence type="ECO:0008006" key="4">
    <source>
        <dbReference type="Google" id="ProtNLM"/>
    </source>
</evidence>
<proteinExistence type="predicted"/>
<keyword evidence="1" id="KW-0472">Membrane</keyword>
<reference evidence="3" key="1">
    <citation type="submission" date="2015-05" db="EMBL/GenBank/DDBJ databases">
        <authorList>
            <person name="Urmite Genomes"/>
        </authorList>
    </citation>
    <scope>NUCLEOTIDE SEQUENCE [LARGE SCALE GENOMIC DNA]</scope>
    <source>
        <strain evidence="3">LF1</strain>
    </source>
</reference>
<organism evidence="2 3">
    <name type="scientific">Neobacillus massiliamazoniensis</name>
    <dbReference type="NCBI Taxonomy" id="1499688"/>
    <lineage>
        <taxon>Bacteria</taxon>
        <taxon>Bacillati</taxon>
        <taxon>Bacillota</taxon>
        <taxon>Bacilli</taxon>
        <taxon>Bacillales</taxon>
        <taxon>Bacillaceae</taxon>
        <taxon>Neobacillus</taxon>
    </lineage>
</organism>
<name>A0A0U1P486_9BACI</name>
<evidence type="ECO:0000256" key="1">
    <source>
        <dbReference type="SAM" id="Phobius"/>
    </source>
</evidence>
<feature type="transmembrane region" description="Helical" evidence="1">
    <location>
        <begin position="37"/>
        <end position="60"/>
    </location>
</feature>
<dbReference type="EMBL" id="CVRB01000006">
    <property type="protein sequence ID" value="CRK85026.1"/>
    <property type="molecule type" value="Genomic_DNA"/>
</dbReference>
<sequence>MRKKIVLICGIITVLLSFWTLYNAYSPKVGPIGNGPNYLLIWFQISILFISGVCSILLVLSSKKK</sequence>
<gene>
    <name evidence="2" type="ORF">BN000_05085</name>
</gene>
<protein>
    <recommendedName>
        <fullName evidence="4">DUF3955 domain-containing protein</fullName>
    </recommendedName>
</protein>
<feature type="transmembrane region" description="Helical" evidence="1">
    <location>
        <begin position="5"/>
        <end position="25"/>
    </location>
</feature>
<keyword evidence="1" id="KW-1133">Transmembrane helix</keyword>
<dbReference type="AlphaFoldDB" id="A0A0U1P486"/>
<accession>A0A0U1P486</accession>
<keyword evidence="3" id="KW-1185">Reference proteome</keyword>
<dbReference type="Proteomes" id="UP000199087">
    <property type="component" value="Unassembled WGS sequence"/>
</dbReference>
<evidence type="ECO:0000313" key="3">
    <source>
        <dbReference type="Proteomes" id="UP000199087"/>
    </source>
</evidence>
<evidence type="ECO:0000313" key="2">
    <source>
        <dbReference type="EMBL" id="CRK85026.1"/>
    </source>
</evidence>